<reference evidence="2" key="1">
    <citation type="journal article" date="2023" name="Mar. Drugs">
        <title>Gemmata algarum, a Novel Planctomycete Isolated from an Algal Mat, Displays Antimicrobial Activity.</title>
        <authorList>
            <person name="Kumar G."/>
            <person name="Kallscheuer N."/>
            <person name="Kashif M."/>
            <person name="Ahamad S."/>
            <person name="Jagadeeshwari U."/>
            <person name="Pannikurungottu S."/>
            <person name="Haufschild T."/>
            <person name="Kabuu M."/>
            <person name="Sasikala C."/>
            <person name="Jogler C."/>
            <person name="Ramana C."/>
        </authorList>
    </citation>
    <scope>NUCLEOTIDE SEQUENCE [LARGE SCALE GENOMIC DNA]</scope>
    <source>
        <strain evidence="2">JC673</strain>
    </source>
</reference>
<dbReference type="NCBIfam" id="TIGR01725">
    <property type="entry name" value="phge_HK97_gp10"/>
    <property type="match status" value="1"/>
</dbReference>
<evidence type="ECO:0008006" key="3">
    <source>
        <dbReference type="Google" id="ProtNLM"/>
    </source>
</evidence>
<comment type="caution">
    <text evidence="1">The sequence shown here is derived from an EMBL/GenBank/DDBJ whole genome shotgun (WGS) entry which is preliminary data.</text>
</comment>
<gene>
    <name evidence="1" type="ORF">R5W23_000842</name>
</gene>
<dbReference type="EMBL" id="JAXBLV010000013">
    <property type="protein sequence ID" value="MDY3558121.1"/>
    <property type="molecule type" value="Genomic_DNA"/>
</dbReference>
<evidence type="ECO:0000313" key="2">
    <source>
        <dbReference type="Proteomes" id="UP001272242"/>
    </source>
</evidence>
<protein>
    <recommendedName>
        <fullName evidence="3">HK97 gp10 family phage protein</fullName>
    </recommendedName>
</protein>
<organism evidence="1 2">
    <name type="scientific">Gemmata algarum</name>
    <dbReference type="NCBI Taxonomy" id="2975278"/>
    <lineage>
        <taxon>Bacteria</taxon>
        <taxon>Pseudomonadati</taxon>
        <taxon>Planctomycetota</taxon>
        <taxon>Planctomycetia</taxon>
        <taxon>Gemmatales</taxon>
        <taxon>Gemmataceae</taxon>
        <taxon>Gemmata</taxon>
    </lineage>
</organism>
<name>A0ABU5ESQ1_9BACT</name>
<dbReference type="RefSeq" id="WP_320685090.1">
    <property type="nucleotide sequence ID" value="NZ_JAXBLV010000013.1"/>
</dbReference>
<keyword evidence="2" id="KW-1185">Reference proteome</keyword>
<evidence type="ECO:0000313" key="1">
    <source>
        <dbReference type="EMBL" id="MDY3558121.1"/>
    </source>
</evidence>
<proteinExistence type="predicted"/>
<dbReference type="Proteomes" id="UP001272242">
    <property type="component" value="Unassembled WGS sequence"/>
</dbReference>
<sequence length="156" mass="17488">MFKVQYDLNLTPAEQLKAYGIRKAIRIAANRASAPVKASVVNNAERIKLLGVTAKSIRIKVKVYPGDKYVSIVGTASKFKRKGRKKITRGPLKGQKRTIQPSKYAHLVEWGTKRSKAKPWLKPAKEESAGRYIEDVRREVEKEIAAELARNKVSGT</sequence>
<dbReference type="InterPro" id="IPR010064">
    <property type="entry name" value="HK97-gp10_tail"/>
</dbReference>
<accession>A0ABU5ESQ1</accession>